<dbReference type="GO" id="GO:0005634">
    <property type="term" value="C:nucleus"/>
    <property type="evidence" value="ECO:0007669"/>
    <property type="project" value="TreeGrafter"/>
</dbReference>
<feature type="compositionally biased region" description="Polar residues" evidence="1">
    <location>
        <begin position="87"/>
        <end position="113"/>
    </location>
</feature>
<dbReference type="PANTHER" id="PTHR12963">
    <property type="entry name" value="THYROID RECEPTOR INTERACTING PROTEIN RELATED"/>
    <property type="match status" value="1"/>
</dbReference>
<organism evidence="3 4">
    <name type="scientific">Apatococcus fuscideae</name>
    <dbReference type="NCBI Taxonomy" id="2026836"/>
    <lineage>
        <taxon>Eukaryota</taxon>
        <taxon>Viridiplantae</taxon>
        <taxon>Chlorophyta</taxon>
        <taxon>core chlorophytes</taxon>
        <taxon>Trebouxiophyceae</taxon>
        <taxon>Chlorellales</taxon>
        <taxon>Chlorellaceae</taxon>
        <taxon>Apatococcus</taxon>
    </lineage>
</organism>
<accession>A0AAW1T6J5</accession>
<proteinExistence type="predicted"/>
<dbReference type="Pfam" id="PF23134">
    <property type="entry name" value="TRIP4_3rd"/>
    <property type="match status" value="1"/>
</dbReference>
<evidence type="ECO:0000313" key="4">
    <source>
        <dbReference type="Proteomes" id="UP001485043"/>
    </source>
</evidence>
<feature type="region of interest" description="Disordered" evidence="1">
    <location>
        <begin position="212"/>
        <end position="252"/>
    </location>
</feature>
<evidence type="ECO:0000256" key="1">
    <source>
        <dbReference type="SAM" id="MobiDB-lite"/>
    </source>
</evidence>
<dbReference type="GO" id="GO:0045893">
    <property type="term" value="P:positive regulation of DNA-templated transcription"/>
    <property type="evidence" value="ECO:0007669"/>
    <property type="project" value="TreeGrafter"/>
</dbReference>
<evidence type="ECO:0000313" key="3">
    <source>
        <dbReference type="EMBL" id="KAK9864652.1"/>
    </source>
</evidence>
<dbReference type="InterPro" id="IPR056993">
    <property type="entry name" value="TRIP4_3rd_dom"/>
</dbReference>
<feature type="domain" description="Activating signal cointegrator 1 third" evidence="2">
    <location>
        <begin position="295"/>
        <end position="347"/>
    </location>
</feature>
<dbReference type="AlphaFoldDB" id="A0AAW1T6J5"/>
<reference evidence="3 4" key="1">
    <citation type="journal article" date="2024" name="Nat. Commun.">
        <title>Phylogenomics reveals the evolutionary origins of lichenization in chlorophyte algae.</title>
        <authorList>
            <person name="Puginier C."/>
            <person name="Libourel C."/>
            <person name="Otte J."/>
            <person name="Skaloud P."/>
            <person name="Haon M."/>
            <person name="Grisel S."/>
            <person name="Petersen M."/>
            <person name="Berrin J.G."/>
            <person name="Delaux P.M."/>
            <person name="Dal Grande F."/>
            <person name="Keller J."/>
        </authorList>
    </citation>
    <scope>NUCLEOTIDE SEQUENCE [LARGE SCALE GENOMIC DNA]</scope>
    <source>
        <strain evidence="3 4">SAG 2523</strain>
    </source>
</reference>
<dbReference type="EMBL" id="JALJOV010000328">
    <property type="protein sequence ID" value="KAK9864652.1"/>
    <property type="molecule type" value="Genomic_DNA"/>
</dbReference>
<keyword evidence="4" id="KW-1185">Reference proteome</keyword>
<sequence length="484" mass="51851">MEHNKFDCVLGSPVAEGIVEAIATAESQDEVEQLIQEFLGGGEKARSLVHQFEAKQATTTGPAGAPLRPYYKGDGDLADLGYGSAVASGSHTAPGQNQAGTSKKATRAPQQQILDMRAAPPSKQQDAAVPSFGSNIRTTVKAPRKGKGGPVAEGKGKEGRKGPAFERGVANCLCCGKIYNNRAVTNDLLEFLEYGGLCTQCGASVSLTHNVQSETRDQKRRQAGQPGPSKSSLSKQAPEISSLEQQPDARGDVAESAQANAVAPADDATLQAIAFKDRLVEYDRDAAKRTSVIDDQSDYFEIDTNSWLTDEERQQLRRRRQEIEDAEAARRNHFKVTLDLLGRRVLMADDPEAAELEGASQQRQDAQVAAAATAREIPQGGGTSASSAHTAAGQSTGPQSHALRIVANPSLPGPSPMFVKPEQASASSLVRGYRSTLYAYFPSGDYRSCSKRSKISDLTPDLLLIIFDKLLFRDRLQAVPARLG</sequence>
<dbReference type="PANTHER" id="PTHR12963:SF4">
    <property type="entry name" value="ACTIVATING SIGNAL COINTEGRATOR 1"/>
    <property type="match status" value="1"/>
</dbReference>
<feature type="region of interest" description="Disordered" evidence="1">
    <location>
        <begin position="86"/>
        <end position="162"/>
    </location>
</feature>
<comment type="caution">
    <text evidence="3">The sequence shown here is derived from an EMBL/GenBank/DDBJ whole genome shotgun (WGS) entry which is preliminary data.</text>
</comment>
<protein>
    <recommendedName>
        <fullName evidence="2">Activating signal cointegrator 1 third domain-containing protein</fullName>
    </recommendedName>
</protein>
<feature type="compositionally biased region" description="Low complexity" evidence="1">
    <location>
        <begin position="384"/>
        <end position="397"/>
    </location>
</feature>
<dbReference type="InterPro" id="IPR039128">
    <property type="entry name" value="TRIP4-like"/>
</dbReference>
<feature type="region of interest" description="Disordered" evidence="1">
    <location>
        <begin position="354"/>
        <end position="400"/>
    </location>
</feature>
<feature type="compositionally biased region" description="Low complexity" evidence="1">
    <location>
        <begin position="359"/>
        <end position="374"/>
    </location>
</feature>
<dbReference type="Proteomes" id="UP001485043">
    <property type="component" value="Unassembled WGS sequence"/>
</dbReference>
<gene>
    <name evidence="3" type="ORF">WJX84_010913</name>
</gene>
<name>A0AAW1T6J5_9CHLO</name>
<evidence type="ECO:0000259" key="2">
    <source>
        <dbReference type="Pfam" id="PF23134"/>
    </source>
</evidence>